<dbReference type="GO" id="GO:0005886">
    <property type="term" value="C:plasma membrane"/>
    <property type="evidence" value="ECO:0007669"/>
    <property type="project" value="UniProtKB-SubCell"/>
</dbReference>
<evidence type="ECO:0000313" key="16">
    <source>
        <dbReference type="Proteomes" id="UP000176651"/>
    </source>
</evidence>
<dbReference type="GO" id="GO:0071555">
    <property type="term" value="P:cell wall organization"/>
    <property type="evidence" value="ECO:0007669"/>
    <property type="project" value="UniProtKB-KW"/>
</dbReference>
<dbReference type="GO" id="GO:0046677">
    <property type="term" value="P:response to antibiotic"/>
    <property type="evidence" value="ECO:0007669"/>
    <property type="project" value="UniProtKB-UniRule"/>
</dbReference>
<reference evidence="15 16" key="1">
    <citation type="journal article" date="2016" name="Nat. Commun.">
        <title>Thousands of microbial genomes shed light on interconnected biogeochemical processes in an aquifer system.</title>
        <authorList>
            <person name="Anantharaman K."/>
            <person name="Brown C.T."/>
            <person name="Hug L.A."/>
            <person name="Sharon I."/>
            <person name="Castelle C.J."/>
            <person name="Probst A.J."/>
            <person name="Thomas B.C."/>
            <person name="Singh A."/>
            <person name="Wilkins M.J."/>
            <person name="Karaoz U."/>
            <person name="Brodie E.L."/>
            <person name="Williams K.H."/>
            <person name="Hubbard S.S."/>
            <person name="Banfield J.F."/>
        </authorList>
    </citation>
    <scope>NUCLEOTIDE SEQUENCE [LARGE SCALE GENOMIC DNA]</scope>
</reference>
<keyword evidence="7 14" id="KW-0378">Hydrolase</keyword>
<dbReference type="EMBL" id="META01000003">
    <property type="protein sequence ID" value="OGB74203.1"/>
    <property type="molecule type" value="Genomic_DNA"/>
</dbReference>
<dbReference type="EC" id="3.6.1.27" evidence="3 14"/>
<comment type="function">
    <text evidence="14">Catalyzes the dephosphorylation of undecaprenyl diphosphate (UPP). Confers resistance to bacitracin.</text>
</comment>
<feature type="transmembrane region" description="Helical" evidence="14">
    <location>
        <begin position="252"/>
        <end position="270"/>
    </location>
</feature>
<evidence type="ECO:0000256" key="3">
    <source>
        <dbReference type="ARBA" id="ARBA00012374"/>
    </source>
</evidence>
<evidence type="ECO:0000256" key="10">
    <source>
        <dbReference type="ARBA" id="ARBA00023251"/>
    </source>
</evidence>
<evidence type="ECO:0000256" key="13">
    <source>
        <dbReference type="ARBA" id="ARBA00047594"/>
    </source>
</evidence>
<dbReference type="Pfam" id="PF02673">
    <property type="entry name" value="BacA"/>
    <property type="match status" value="1"/>
</dbReference>
<organism evidence="15 16">
    <name type="scientific">candidate division Kazan bacterium RBG_13_50_9</name>
    <dbReference type="NCBI Taxonomy" id="1798535"/>
    <lineage>
        <taxon>Bacteria</taxon>
        <taxon>Bacteria division Kazan-3B-28</taxon>
    </lineage>
</organism>
<keyword evidence="5 14" id="KW-1003">Cell membrane</keyword>
<keyword evidence="10 14" id="KW-0046">Antibiotic resistance</keyword>
<dbReference type="PANTHER" id="PTHR30622">
    <property type="entry name" value="UNDECAPRENYL-DIPHOSPHATASE"/>
    <property type="match status" value="1"/>
</dbReference>
<dbReference type="GO" id="GO:0008360">
    <property type="term" value="P:regulation of cell shape"/>
    <property type="evidence" value="ECO:0007669"/>
    <property type="project" value="UniProtKB-KW"/>
</dbReference>
<proteinExistence type="inferred from homology"/>
<feature type="transmembrane region" description="Helical" evidence="14">
    <location>
        <begin position="47"/>
        <end position="67"/>
    </location>
</feature>
<dbReference type="Proteomes" id="UP000176651">
    <property type="component" value="Unassembled WGS sequence"/>
</dbReference>
<feature type="transmembrane region" description="Helical" evidence="14">
    <location>
        <begin position="116"/>
        <end position="134"/>
    </location>
</feature>
<evidence type="ECO:0000256" key="9">
    <source>
        <dbReference type="ARBA" id="ARBA00023136"/>
    </source>
</evidence>
<evidence type="ECO:0000256" key="14">
    <source>
        <dbReference type="HAMAP-Rule" id="MF_01006"/>
    </source>
</evidence>
<keyword evidence="14" id="KW-0961">Cell wall biogenesis/degradation</keyword>
<comment type="miscellaneous">
    <text evidence="14">Bacitracin is thought to be involved in the inhibition of peptidoglycan synthesis by sequestering undecaprenyl diphosphate, thereby reducing the pool of lipid carrier available.</text>
</comment>
<protein>
    <recommendedName>
        <fullName evidence="4 14">Undecaprenyl-diphosphatase</fullName>
        <ecNumber evidence="3 14">3.6.1.27</ecNumber>
    </recommendedName>
    <alternativeName>
        <fullName evidence="12 14">Bacitracin resistance protein</fullName>
    </alternativeName>
    <alternativeName>
        <fullName evidence="11 14">Undecaprenyl pyrophosphate phosphatase</fullName>
    </alternativeName>
</protein>
<keyword evidence="14" id="KW-0133">Cell shape</keyword>
<keyword evidence="8 14" id="KW-1133">Transmembrane helix</keyword>
<evidence type="ECO:0000256" key="1">
    <source>
        <dbReference type="ARBA" id="ARBA00004651"/>
    </source>
</evidence>
<gene>
    <name evidence="14" type="primary">uppP</name>
    <name evidence="15" type="ORF">A2V68_00290</name>
</gene>
<dbReference type="AlphaFoldDB" id="A0A1F4NRU1"/>
<evidence type="ECO:0000256" key="4">
    <source>
        <dbReference type="ARBA" id="ARBA00021581"/>
    </source>
</evidence>
<sequence>MLEHYLPAVVLGAVQGLTEFIPISSSGHLIIARELLHIPDQGNFFDAILHLATLLALLIYFRSDWANMISAWFSSRRALRQARTNRRLLVLIVVATLPALVVAPLANGWVEDHFRSIVTVAIFMVVVGITFILMERWVNSTDDLNKLSAPRALGIGLAQALAILPGISRSGATIVAGMYMNLRREVSAKFSFLMATPIIAVAGLYSLYESVTQGSLMQDWQFWAAAFVVSVLSGLVAIKFLLAFLRRYSLDLFAYYLILAGLVLLVVHFFV</sequence>
<evidence type="ECO:0000256" key="8">
    <source>
        <dbReference type="ARBA" id="ARBA00022989"/>
    </source>
</evidence>
<feature type="transmembrane region" description="Helical" evidence="14">
    <location>
        <begin position="220"/>
        <end position="245"/>
    </location>
</feature>
<evidence type="ECO:0000313" key="15">
    <source>
        <dbReference type="EMBL" id="OGB74203.1"/>
    </source>
</evidence>
<evidence type="ECO:0000256" key="6">
    <source>
        <dbReference type="ARBA" id="ARBA00022692"/>
    </source>
</evidence>
<comment type="catalytic activity">
    <reaction evidence="13 14">
        <text>di-trans,octa-cis-undecaprenyl diphosphate + H2O = di-trans,octa-cis-undecaprenyl phosphate + phosphate + H(+)</text>
        <dbReference type="Rhea" id="RHEA:28094"/>
        <dbReference type="ChEBI" id="CHEBI:15377"/>
        <dbReference type="ChEBI" id="CHEBI:15378"/>
        <dbReference type="ChEBI" id="CHEBI:43474"/>
        <dbReference type="ChEBI" id="CHEBI:58405"/>
        <dbReference type="ChEBI" id="CHEBI:60392"/>
        <dbReference type="EC" id="3.6.1.27"/>
    </reaction>
</comment>
<comment type="similarity">
    <text evidence="2 14">Belongs to the UppP family.</text>
</comment>
<dbReference type="HAMAP" id="MF_01006">
    <property type="entry name" value="Undec_diphosphatase"/>
    <property type="match status" value="1"/>
</dbReference>
<accession>A0A1F4NRU1</accession>
<name>A0A1F4NRU1_UNCK3</name>
<dbReference type="NCBIfam" id="TIGR00753">
    <property type="entry name" value="undec_PP_bacA"/>
    <property type="match status" value="1"/>
</dbReference>
<dbReference type="GO" id="GO:0050380">
    <property type="term" value="F:undecaprenyl-diphosphatase activity"/>
    <property type="evidence" value="ECO:0007669"/>
    <property type="project" value="UniProtKB-UniRule"/>
</dbReference>
<evidence type="ECO:0000256" key="11">
    <source>
        <dbReference type="ARBA" id="ARBA00032707"/>
    </source>
</evidence>
<keyword evidence="9 14" id="KW-0472">Membrane</keyword>
<keyword evidence="6 14" id="KW-0812">Transmembrane</keyword>
<evidence type="ECO:0000256" key="5">
    <source>
        <dbReference type="ARBA" id="ARBA00022475"/>
    </source>
</evidence>
<feature type="transmembrane region" description="Helical" evidence="14">
    <location>
        <begin position="190"/>
        <end position="208"/>
    </location>
</feature>
<comment type="subcellular location">
    <subcellularLocation>
        <location evidence="1 14">Cell membrane</location>
        <topology evidence="1 14">Multi-pass membrane protein</topology>
    </subcellularLocation>
</comment>
<dbReference type="GO" id="GO:0009252">
    <property type="term" value="P:peptidoglycan biosynthetic process"/>
    <property type="evidence" value="ECO:0007669"/>
    <property type="project" value="UniProtKB-KW"/>
</dbReference>
<feature type="transmembrane region" description="Helical" evidence="14">
    <location>
        <begin position="88"/>
        <end position="110"/>
    </location>
</feature>
<dbReference type="PANTHER" id="PTHR30622:SF4">
    <property type="entry name" value="UNDECAPRENYL-DIPHOSPHATASE"/>
    <property type="match status" value="1"/>
</dbReference>
<dbReference type="InterPro" id="IPR003824">
    <property type="entry name" value="UppP"/>
</dbReference>
<evidence type="ECO:0000256" key="2">
    <source>
        <dbReference type="ARBA" id="ARBA00010621"/>
    </source>
</evidence>
<evidence type="ECO:0000256" key="12">
    <source>
        <dbReference type="ARBA" id="ARBA00032932"/>
    </source>
</evidence>
<comment type="caution">
    <text evidence="15">The sequence shown here is derived from an EMBL/GenBank/DDBJ whole genome shotgun (WGS) entry which is preliminary data.</text>
</comment>
<evidence type="ECO:0000256" key="7">
    <source>
        <dbReference type="ARBA" id="ARBA00022801"/>
    </source>
</evidence>
<keyword evidence="14" id="KW-0573">Peptidoglycan synthesis</keyword>
<dbReference type="STRING" id="1798535.A2V68_00290"/>